<evidence type="ECO:0000313" key="2">
    <source>
        <dbReference type="EMBL" id="AKE61541.1"/>
    </source>
</evidence>
<dbReference type="Proteomes" id="UP000034085">
    <property type="component" value="Chromosome"/>
</dbReference>
<gene>
    <name evidence="2" type="ORF">F384_24705</name>
</gene>
<evidence type="ECO:0000256" key="1">
    <source>
        <dbReference type="SAM" id="MobiDB-lite"/>
    </source>
</evidence>
<dbReference type="EMBL" id="CP011132">
    <property type="protein sequence ID" value="AKE61541.1"/>
    <property type="molecule type" value="Genomic_DNA"/>
</dbReference>
<dbReference type="KEGG" id="cama:F384_24705"/>
<feature type="compositionally biased region" description="Basic residues" evidence="1">
    <location>
        <begin position="56"/>
        <end position="73"/>
    </location>
</feature>
<sequence>MKVAVNIQSTNTKAAARVKDITTKAATVSTMQAAAKVKSIATQAVTRNITTNRVRTPPRSRRRWWSSPVHLRH</sequence>
<name>A0A0F6TZ57_CITAM</name>
<evidence type="ECO:0000313" key="3">
    <source>
        <dbReference type="Proteomes" id="UP000034085"/>
    </source>
</evidence>
<dbReference type="AlphaFoldDB" id="A0A0F6TZ57"/>
<reference evidence="2 3" key="1">
    <citation type="journal article" date="2013" name="Appl. Microbiol. Biotechnol.">
        <title>Glycerol assimilation and production of 1,3-propanediol by Citrobacter amalonaticus Y19.</title>
        <authorList>
            <person name="Ainala S.K."/>
            <person name="Ashok S."/>
            <person name="Ko Y."/>
            <person name="Park S."/>
        </authorList>
    </citation>
    <scope>NUCLEOTIDE SEQUENCE [LARGE SCALE GENOMIC DNA]</scope>
    <source>
        <strain evidence="2 3">Y19</strain>
    </source>
</reference>
<feature type="region of interest" description="Disordered" evidence="1">
    <location>
        <begin position="50"/>
        <end position="73"/>
    </location>
</feature>
<proteinExistence type="predicted"/>
<accession>A0A0F6TZ57</accession>
<organism evidence="2 3">
    <name type="scientific">Citrobacter amalonaticus Y19</name>
    <dbReference type="NCBI Taxonomy" id="1261127"/>
    <lineage>
        <taxon>Bacteria</taxon>
        <taxon>Pseudomonadati</taxon>
        <taxon>Pseudomonadota</taxon>
        <taxon>Gammaproteobacteria</taxon>
        <taxon>Enterobacterales</taxon>
        <taxon>Enterobacteriaceae</taxon>
        <taxon>Citrobacter</taxon>
    </lineage>
</organism>
<dbReference type="HOGENOM" id="CLU_2697941_0_0_6"/>
<protein>
    <submittedName>
        <fullName evidence="2">Uncharacterized protein</fullName>
    </submittedName>
</protein>